<protein>
    <submittedName>
        <fullName evidence="2">AAA family ATPase</fullName>
    </submittedName>
</protein>
<dbReference type="OrthoDB" id="69313at2"/>
<dbReference type="SUPFAM" id="SSF52540">
    <property type="entry name" value="P-loop containing nucleoside triphosphate hydrolases"/>
    <property type="match status" value="1"/>
</dbReference>
<keyword evidence="3" id="KW-1185">Reference proteome</keyword>
<dbReference type="AlphaFoldDB" id="A0A5C7ER71"/>
<dbReference type="EMBL" id="VPFL01000017">
    <property type="protein sequence ID" value="TXF11098.1"/>
    <property type="molecule type" value="Genomic_DNA"/>
</dbReference>
<evidence type="ECO:0000259" key="1">
    <source>
        <dbReference type="Pfam" id="PF01656"/>
    </source>
</evidence>
<dbReference type="Proteomes" id="UP000321201">
    <property type="component" value="Unassembled WGS sequence"/>
</dbReference>
<dbReference type="Pfam" id="PF01656">
    <property type="entry name" value="CbiA"/>
    <property type="match status" value="1"/>
</dbReference>
<dbReference type="CDD" id="cd02042">
    <property type="entry name" value="ParAB_family"/>
    <property type="match status" value="1"/>
</dbReference>
<sequence>MRAIVVANPKGGSGKTTVATNLAAGLAAANERVYLWDIDRQKSALTWLSIRPAHLPRVARLDGGDPKDRDPGDDSWVVIDTPAGLHGKNLEYALRLAEKVLIPVQPSVFDMAATRDFLDTLLAEKAVRRHKVSIGVVGVRVDPRTRASATLEAFLQQYHLPILTFLRDTVIYTNAAFLGQSVFDLPAYLTERDRQQWSPVLDWARNGG</sequence>
<feature type="domain" description="CobQ/CobB/MinD/ParA nucleotide binding" evidence="1">
    <location>
        <begin position="4"/>
        <end position="175"/>
    </location>
</feature>
<dbReference type="PIRSF" id="PIRSF009320">
    <property type="entry name" value="Nuc_binding_HP_1000"/>
    <property type="match status" value="1"/>
</dbReference>
<dbReference type="InParanoid" id="A0A5C7ER71"/>
<reference evidence="2 3" key="1">
    <citation type="submission" date="2019-08" db="EMBL/GenBank/DDBJ databases">
        <title>Pelomicrobium methylotrophicum gen. nov., sp. nov. a moderately thermophilic, facultatively anaerobic, lithoautotrophic and methylotrophic bacterium isolated from a terrestrial mud volcano.</title>
        <authorList>
            <person name="Slobodkina G.B."/>
            <person name="Merkel A.Y."/>
            <person name="Slobodkin A.I."/>
        </authorList>
    </citation>
    <scope>NUCLEOTIDE SEQUENCE [LARGE SCALE GENOMIC DNA]</scope>
    <source>
        <strain evidence="2 3">SM250</strain>
    </source>
</reference>
<dbReference type="InterPro" id="IPR027417">
    <property type="entry name" value="P-loop_NTPase"/>
</dbReference>
<dbReference type="Gene3D" id="3.40.50.300">
    <property type="entry name" value="P-loop containing nucleotide triphosphate hydrolases"/>
    <property type="match status" value="1"/>
</dbReference>
<dbReference type="InterPro" id="IPR050678">
    <property type="entry name" value="DNA_Partitioning_ATPase"/>
</dbReference>
<dbReference type="PANTHER" id="PTHR13696">
    <property type="entry name" value="P-LOOP CONTAINING NUCLEOSIDE TRIPHOSPHATE HYDROLASE"/>
    <property type="match status" value="1"/>
</dbReference>
<evidence type="ECO:0000313" key="3">
    <source>
        <dbReference type="Proteomes" id="UP000321201"/>
    </source>
</evidence>
<dbReference type="PANTHER" id="PTHR13696:SF99">
    <property type="entry name" value="COBYRINIC ACID AC-DIAMIDE SYNTHASE"/>
    <property type="match status" value="1"/>
</dbReference>
<organism evidence="2 3">
    <name type="scientific">Pelomicrobium methylotrophicum</name>
    <dbReference type="NCBI Taxonomy" id="2602750"/>
    <lineage>
        <taxon>Bacteria</taxon>
        <taxon>Pseudomonadati</taxon>
        <taxon>Pseudomonadota</taxon>
        <taxon>Hydrogenophilia</taxon>
        <taxon>Hydrogenophilia incertae sedis</taxon>
        <taxon>Pelomicrobium</taxon>
    </lineage>
</organism>
<accession>A0A5C7ER71</accession>
<name>A0A5C7ER71_9PROT</name>
<comment type="caution">
    <text evidence="2">The sequence shown here is derived from an EMBL/GenBank/DDBJ whole genome shotgun (WGS) entry which is preliminary data.</text>
</comment>
<proteinExistence type="predicted"/>
<dbReference type="RefSeq" id="WP_147800490.1">
    <property type="nucleotide sequence ID" value="NZ_VPFL01000017.1"/>
</dbReference>
<dbReference type="InterPro" id="IPR002586">
    <property type="entry name" value="CobQ/CobB/MinD/ParA_Nub-bd_dom"/>
</dbReference>
<gene>
    <name evidence="2" type="ORF">FR698_12275</name>
</gene>
<evidence type="ECO:0000313" key="2">
    <source>
        <dbReference type="EMBL" id="TXF11098.1"/>
    </source>
</evidence>